<dbReference type="AlphaFoldDB" id="A0A8H5D2S7"/>
<dbReference type="InterPro" id="IPR032675">
    <property type="entry name" value="LRR_dom_sf"/>
</dbReference>
<name>A0A8H5D2S7_9AGAR</name>
<dbReference type="EMBL" id="JAACJM010000068">
    <property type="protein sequence ID" value="KAF5352044.1"/>
    <property type="molecule type" value="Genomic_DNA"/>
</dbReference>
<dbReference type="Proteomes" id="UP000559256">
    <property type="component" value="Unassembled WGS sequence"/>
</dbReference>
<proteinExistence type="predicted"/>
<comment type="caution">
    <text evidence="1">The sequence shown here is derived from an EMBL/GenBank/DDBJ whole genome shotgun (WGS) entry which is preliminary data.</text>
</comment>
<protein>
    <submittedName>
        <fullName evidence="1">Uncharacterized protein</fullName>
    </submittedName>
</protein>
<evidence type="ECO:0000313" key="1">
    <source>
        <dbReference type="EMBL" id="KAF5352044.1"/>
    </source>
</evidence>
<reference evidence="1 2" key="1">
    <citation type="journal article" date="2020" name="ISME J.">
        <title>Uncovering the hidden diversity of litter-decomposition mechanisms in mushroom-forming fungi.</title>
        <authorList>
            <person name="Floudas D."/>
            <person name="Bentzer J."/>
            <person name="Ahren D."/>
            <person name="Johansson T."/>
            <person name="Persson P."/>
            <person name="Tunlid A."/>
        </authorList>
    </citation>
    <scope>NUCLEOTIDE SEQUENCE [LARGE SCALE GENOMIC DNA]</scope>
    <source>
        <strain evidence="1 2">CBS 291.85</strain>
    </source>
</reference>
<accession>A0A8H5D2S7</accession>
<keyword evidence="2" id="KW-1185">Reference proteome</keyword>
<dbReference type="OrthoDB" id="2858160at2759"/>
<sequence length="344" mass="38212">MNKLFRGSSHLAPYVTQVAIKPGFFTHPNFLRLRGAAGFIERCPNIRALEIDVHFGQWTAPSQDFVISKLKSVENLMVRGMISGQDLEDILHGLPALRSLEIHPREIRSSSHTTSVTLAAHNPSPLGSPFAGINVLRILLKAPTFDSSNLIVLKLGWTIGGDPSIIQVLKEFTRLYGNKVQRLTLFGVLPYQYPSSPDFGEAITSLRNVQDLTVLMSLSMFVYYRADPVAALLFHAHMAPPSTLRNVTLSLVSRIDDTGSNADWGAITSLLCNEQRFPNLCTVNVDVKLLHNGRNLLEKPDFYIATTTARIQSCMLNLTSSGKLRLQITVNRHSEGFHDPVGRW</sequence>
<dbReference type="Gene3D" id="3.80.10.10">
    <property type="entry name" value="Ribonuclease Inhibitor"/>
    <property type="match status" value="1"/>
</dbReference>
<evidence type="ECO:0000313" key="2">
    <source>
        <dbReference type="Proteomes" id="UP000559256"/>
    </source>
</evidence>
<gene>
    <name evidence="1" type="ORF">D9758_009437</name>
</gene>
<organism evidence="1 2">
    <name type="scientific">Tetrapyrgos nigripes</name>
    <dbReference type="NCBI Taxonomy" id="182062"/>
    <lineage>
        <taxon>Eukaryota</taxon>
        <taxon>Fungi</taxon>
        <taxon>Dikarya</taxon>
        <taxon>Basidiomycota</taxon>
        <taxon>Agaricomycotina</taxon>
        <taxon>Agaricomycetes</taxon>
        <taxon>Agaricomycetidae</taxon>
        <taxon>Agaricales</taxon>
        <taxon>Marasmiineae</taxon>
        <taxon>Marasmiaceae</taxon>
        <taxon>Tetrapyrgos</taxon>
    </lineage>
</organism>